<dbReference type="InterPro" id="IPR011990">
    <property type="entry name" value="TPR-like_helical_dom_sf"/>
</dbReference>
<evidence type="ECO:0000256" key="4">
    <source>
        <dbReference type="SAM" id="MobiDB-lite"/>
    </source>
</evidence>
<organism evidence="6 7">
    <name type="scientific">Pedosphaera parvula (strain Ellin514)</name>
    <dbReference type="NCBI Taxonomy" id="320771"/>
    <lineage>
        <taxon>Bacteria</taxon>
        <taxon>Pseudomonadati</taxon>
        <taxon>Verrucomicrobiota</taxon>
        <taxon>Pedosphaerae</taxon>
        <taxon>Pedosphaerales</taxon>
        <taxon>Pedosphaeraceae</taxon>
        <taxon>Pedosphaera</taxon>
    </lineage>
</organism>
<evidence type="ECO:0000256" key="1">
    <source>
        <dbReference type="ARBA" id="ARBA00022737"/>
    </source>
</evidence>
<dbReference type="Pfam" id="PF07719">
    <property type="entry name" value="TPR_2"/>
    <property type="match status" value="1"/>
</dbReference>
<feature type="transmembrane region" description="Helical" evidence="5">
    <location>
        <begin position="222"/>
        <end position="242"/>
    </location>
</feature>
<dbReference type="EMBL" id="ABOX02000007">
    <property type="protein sequence ID" value="EEF61861.1"/>
    <property type="molecule type" value="Genomic_DNA"/>
</dbReference>
<feature type="transmembrane region" description="Helical" evidence="5">
    <location>
        <begin position="393"/>
        <end position="410"/>
    </location>
</feature>
<protein>
    <submittedName>
        <fullName evidence="6">Tetratricopeptide TPR_2 repeat protein</fullName>
    </submittedName>
</protein>
<feature type="transmembrane region" description="Helical" evidence="5">
    <location>
        <begin position="180"/>
        <end position="210"/>
    </location>
</feature>
<dbReference type="SMART" id="SM00028">
    <property type="entry name" value="TPR"/>
    <property type="match status" value="6"/>
</dbReference>
<keyword evidence="7" id="KW-1185">Reference proteome</keyword>
<dbReference type="PANTHER" id="PTHR44858:SF1">
    <property type="entry name" value="UDP-N-ACETYLGLUCOSAMINE--PEPTIDE N-ACETYLGLUCOSAMINYLTRANSFERASE SPINDLY-RELATED"/>
    <property type="match status" value="1"/>
</dbReference>
<feature type="transmembrane region" description="Helical" evidence="5">
    <location>
        <begin position="12"/>
        <end position="32"/>
    </location>
</feature>
<feature type="transmembrane region" description="Helical" evidence="5">
    <location>
        <begin position="281"/>
        <end position="300"/>
    </location>
</feature>
<feature type="transmembrane region" description="Helical" evidence="5">
    <location>
        <begin position="77"/>
        <end position="98"/>
    </location>
</feature>
<keyword evidence="2 3" id="KW-0802">TPR repeat</keyword>
<keyword evidence="1" id="KW-0677">Repeat</keyword>
<dbReference type="InterPro" id="IPR019734">
    <property type="entry name" value="TPR_rpt"/>
</dbReference>
<dbReference type="AlphaFoldDB" id="B9XDX0"/>
<accession>B9XDX0</accession>
<gene>
    <name evidence="6" type="ORF">Cflav_PD4524</name>
</gene>
<feature type="transmembrane region" description="Helical" evidence="5">
    <location>
        <begin position="312"/>
        <end position="333"/>
    </location>
</feature>
<dbReference type="Pfam" id="PF13432">
    <property type="entry name" value="TPR_16"/>
    <property type="match status" value="1"/>
</dbReference>
<dbReference type="InterPro" id="IPR013105">
    <property type="entry name" value="TPR_2"/>
</dbReference>
<dbReference type="Pfam" id="PF11028">
    <property type="entry name" value="TMEM260-like"/>
    <property type="match status" value="1"/>
</dbReference>
<reference evidence="6 7" key="1">
    <citation type="journal article" date="2011" name="J. Bacteriol.">
        <title>Genome sequence of 'Pedosphaera parvula' Ellin514, an aerobic Verrucomicrobial isolate from pasture soil.</title>
        <authorList>
            <person name="Kant R."/>
            <person name="van Passel M.W."/>
            <person name="Sangwan P."/>
            <person name="Palva A."/>
            <person name="Lucas S."/>
            <person name="Copeland A."/>
            <person name="Lapidus A."/>
            <person name="Glavina Del Rio T."/>
            <person name="Dalin E."/>
            <person name="Tice H."/>
            <person name="Bruce D."/>
            <person name="Goodwin L."/>
            <person name="Pitluck S."/>
            <person name="Chertkov O."/>
            <person name="Larimer F.W."/>
            <person name="Land M.L."/>
            <person name="Hauser L."/>
            <person name="Brettin T.S."/>
            <person name="Detter J.C."/>
            <person name="Han S."/>
            <person name="de Vos W.M."/>
            <person name="Janssen P.H."/>
            <person name="Smidt H."/>
        </authorList>
    </citation>
    <scope>NUCLEOTIDE SEQUENCE [LARGE SCALE GENOMIC DNA]</scope>
    <source>
        <strain evidence="6 7">Ellin514</strain>
    </source>
</reference>
<feature type="transmembrane region" description="Helical" evidence="5">
    <location>
        <begin position="353"/>
        <end position="372"/>
    </location>
</feature>
<dbReference type="InterPro" id="IPR021280">
    <property type="entry name" value="TMEM260-like"/>
</dbReference>
<evidence type="ECO:0000256" key="3">
    <source>
        <dbReference type="PROSITE-ProRule" id="PRU00339"/>
    </source>
</evidence>
<sequence length="893" mass="100847">MRTERESSSNTSYVRSLLPWILAALMMVVYIFTLNHSYSLGNLGHISELAGWNWRSTIAGPVTFLLTLPFRWLPVKILPLALNLFAAFLGALTLALLARSVALLPRDRTQEQREREPSTHALLSTKTAWIPPLLAVLVCGLQMTFWEHAIEFTGEMVDLLLFSYCIRCLLEFRIEEKESWLIKFALVCGLGMANSWAMIGYLPAFILALIWIKGVRFFQISFMLKLMGCGLLGFLLILLLPLKAALAHPENVTFFKLLKVVLSADKNYLSGLWHYFPKETWLVLALPFLLPLVVMGIRWSSFFGDTSPFGIFLAKAAFHIVHALFLGACVWVALDPPFSPRISAHGTVPFLSFYYLGALNVGYFSGYFLLIFRPPPVKSRHRNRPNMQLPNHLATACICLLVVLTPLLLVCRNLPKISANLSQNFVSYNNLIEQSLPKKGAVILSDDPLRLQALQTHLGLQGRDKEYLFVESSVLQEPAYFKYLNKKYPQYRLLRGGSQSLDSISLINLMTELSKEYEVFYLNYSFGYYFEEFYKEPHGLIFQLKGFDKKASMLPPAPNSQDLAENQAFWEKIDGKELSSLKGAITTSAPQPNLPLIQHIFTSLHLTKEPDYRALYLGTYYSTALNSWGVTLERAGKLNDAEKYFQRAEELNPDNVPSQVNGQFNKDLLAGKKPVIAPPRRIEDKFGKHHDWTDLLKQDGPFDEPNFCYQLGVTLARGGNYRQAIEQFDRARTLTPENNNCNLWLAQLYISTLHYSNALAAVNKALDAAPNDPDALFFKGISLIQLKDYDGAIPPLNQLLNLQTNNYSAKLNRAIAYLHSGDLSAARKDYESITSVAPKVYQAYYGLAEIAYRNKDKPAAINYYKSYLTNAPPDTDEVKQVESRLKELGAGSP</sequence>
<dbReference type="Proteomes" id="UP000003688">
    <property type="component" value="Unassembled WGS sequence"/>
</dbReference>
<feature type="repeat" description="TPR" evidence="3">
    <location>
        <begin position="622"/>
        <end position="655"/>
    </location>
</feature>
<dbReference type="InterPro" id="IPR050498">
    <property type="entry name" value="Ycf3"/>
</dbReference>
<keyword evidence="5" id="KW-0472">Membrane</keyword>
<dbReference type="Gene3D" id="1.25.40.10">
    <property type="entry name" value="Tetratricopeptide repeat domain"/>
    <property type="match status" value="2"/>
</dbReference>
<evidence type="ECO:0000256" key="5">
    <source>
        <dbReference type="SAM" id="Phobius"/>
    </source>
</evidence>
<evidence type="ECO:0000313" key="7">
    <source>
        <dbReference type="Proteomes" id="UP000003688"/>
    </source>
</evidence>
<dbReference type="PROSITE" id="PS50005">
    <property type="entry name" value="TPR"/>
    <property type="match status" value="2"/>
</dbReference>
<evidence type="ECO:0000313" key="6">
    <source>
        <dbReference type="EMBL" id="EEF61861.1"/>
    </source>
</evidence>
<feature type="region of interest" description="Disordered" evidence="4">
    <location>
        <begin position="873"/>
        <end position="893"/>
    </location>
</feature>
<keyword evidence="5" id="KW-0812">Transmembrane</keyword>
<comment type="caution">
    <text evidence="6">The sequence shown here is derived from an EMBL/GenBank/DDBJ whole genome shotgun (WGS) entry which is preliminary data.</text>
</comment>
<proteinExistence type="predicted"/>
<dbReference type="PANTHER" id="PTHR44858">
    <property type="entry name" value="TETRATRICOPEPTIDE REPEAT PROTEIN 6"/>
    <property type="match status" value="1"/>
</dbReference>
<evidence type="ECO:0000256" key="2">
    <source>
        <dbReference type="ARBA" id="ARBA00022803"/>
    </source>
</evidence>
<feature type="compositionally biased region" description="Basic and acidic residues" evidence="4">
    <location>
        <begin position="876"/>
        <end position="887"/>
    </location>
</feature>
<dbReference type="SUPFAM" id="SSF48452">
    <property type="entry name" value="TPR-like"/>
    <property type="match status" value="2"/>
</dbReference>
<feature type="repeat" description="TPR" evidence="3">
    <location>
        <begin position="705"/>
        <end position="738"/>
    </location>
</feature>
<dbReference type="OrthoDB" id="443517at2"/>
<dbReference type="STRING" id="320771.Cflav_PD4524"/>
<dbReference type="RefSeq" id="WP_007414018.1">
    <property type="nucleotide sequence ID" value="NZ_ABOX02000007.1"/>
</dbReference>
<name>B9XDX0_PEDPL</name>
<feature type="transmembrane region" description="Helical" evidence="5">
    <location>
        <begin position="128"/>
        <end position="145"/>
    </location>
</feature>
<dbReference type="Pfam" id="PF12895">
    <property type="entry name" value="ANAPC3"/>
    <property type="match status" value="1"/>
</dbReference>
<keyword evidence="5" id="KW-1133">Transmembrane helix</keyword>